<protein>
    <submittedName>
        <fullName evidence="4">Uncharacterized protein</fullName>
    </submittedName>
</protein>
<evidence type="ECO:0000256" key="3">
    <source>
        <dbReference type="ARBA" id="ARBA00022927"/>
    </source>
</evidence>
<dbReference type="InterPro" id="IPR043154">
    <property type="entry name" value="Sec-1-like_dom1"/>
</dbReference>
<keyword evidence="3" id="KW-0653">Protein transport</keyword>
<dbReference type="SUPFAM" id="SSF56815">
    <property type="entry name" value="Sec1/munc18-like (SM) proteins"/>
    <property type="match status" value="1"/>
</dbReference>
<evidence type="ECO:0000313" key="5">
    <source>
        <dbReference type="Proteomes" id="UP001107558"/>
    </source>
</evidence>
<comment type="caution">
    <text evidence="4">The sequence shown here is derived from an EMBL/GenBank/DDBJ whole genome shotgun (WGS) entry which is preliminary data.</text>
</comment>
<evidence type="ECO:0000313" key="4">
    <source>
        <dbReference type="EMBL" id="KAG5668315.1"/>
    </source>
</evidence>
<keyword evidence="5" id="KW-1185">Reference proteome</keyword>
<dbReference type="GO" id="GO:0051650">
    <property type="term" value="P:establishment of vesicle localization"/>
    <property type="evidence" value="ECO:0007669"/>
    <property type="project" value="UniProtKB-ARBA"/>
</dbReference>
<keyword evidence="2" id="KW-0813">Transport</keyword>
<dbReference type="PANTHER" id="PTHR11679">
    <property type="entry name" value="VESICLE PROTEIN SORTING-ASSOCIATED"/>
    <property type="match status" value="1"/>
</dbReference>
<gene>
    <name evidence="4" type="ORF">PVAND_016260</name>
</gene>
<reference evidence="4" key="1">
    <citation type="submission" date="2021-03" db="EMBL/GenBank/DDBJ databases">
        <title>Chromosome level genome of the anhydrobiotic midge Polypedilum vanderplanki.</title>
        <authorList>
            <person name="Yoshida Y."/>
            <person name="Kikawada T."/>
            <person name="Gusev O."/>
        </authorList>
    </citation>
    <scope>NUCLEOTIDE SEQUENCE</scope>
    <source>
        <strain evidence="4">NIAS01</strain>
        <tissue evidence="4">Whole body or cell culture</tissue>
    </source>
</reference>
<accession>A0A9J6BFQ0</accession>
<dbReference type="FunFam" id="3.40.50.2060:FF:000001">
    <property type="entry name" value="syntaxin-binding protein 1 isoform X2"/>
    <property type="match status" value="1"/>
</dbReference>
<proteinExistence type="inferred from homology"/>
<dbReference type="Gene3D" id="1.25.40.60">
    <property type="match status" value="1"/>
</dbReference>
<dbReference type="InterPro" id="IPR027482">
    <property type="entry name" value="Sec1-like_dom2"/>
</dbReference>
<dbReference type="Gene3D" id="3.40.50.1910">
    <property type="match status" value="1"/>
</dbReference>
<dbReference type="PIRSF" id="PIRSF005715">
    <property type="entry name" value="VPS45_Sec1"/>
    <property type="match status" value="1"/>
</dbReference>
<dbReference type="Proteomes" id="UP001107558">
    <property type="component" value="Chromosome 4"/>
</dbReference>
<dbReference type="FunFam" id="3.90.830.10:FF:000001">
    <property type="entry name" value="syntaxin-binding protein 1 isoform X2"/>
    <property type="match status" value="1"/>
</dbReference>
<sequence>MSLKFLVCQKLMNEVIKNESQHGQMSSKVDWRVLIVDKFSMRMISSCLTMHELSAEGITLVEDINKKREPLQTMEAVYLLTPCEDSIQKLIQDFDASNRPIYKSAYVYFTEAISDSLFDKMKGQSIVKFMKACKEINVSFLPCEKQVFSLDSPNFFQSFYSSSQNSKTETMEKIAEQIATLCATLGEFPSIRYRSDWNSNLELSELIRQKLEAYKNDEPKMGEGPETAKSILLILDRGFDCISPLLHELTFQAMAYDLLPISNDVYKYDNKEVLLDENDELWCALRHEHIAVVSQKVTTHLKNFIESKPISSTDKASIRDLSQMIKKMPQYQKELSKYATHLQLTEDCMNAFQGKIKSLCKIEQDLAMGKDADDEEIKDPMSQMAPILLDPSVSNNDKIRIILLYIMNKNGVSKENFEKVATHANLEKNEREILLNLNHLGVNVVNNGNNQNKYRIPRKERISENTYQMSRWTPILKDIMEDTIDNKLDTNHFPFLINRTKPTFSSVAKSTRFGRWRDEKAQKSEIRNVPRLIVFIVGGMSYSEMRCAYEVTKAYENWEVILGSTHILTPEIFLKNLSEIS</sequence>
<name>A0A9J6BFQ0_POLVA</name>
<dbReference type="EMBL" id="JADBJN010000004">
    <property type="protein sequence ID" value="KAG5668315.1"/>
    <property type="molecule type" value="Genomic_DNA"/>
</dbReference>
<dbReference type="AlphaFoldDB" id="A0A9J6BFQ0"/>
<dbReference type="Gene3D" id="3.90.830.10">
    <property type="entry name" value="Syntaxin Binding Protein 1, Chain A, domain 2"/>
    <property type="match status" value="1"/>
</dbReference>
<evidence type="ECO:0000256" key="1">
    <source>
        <dbReference type="ARBA" id="ARBA00009884"/>
    </source>
</evidence>
<dbReference type="Gene3D" id="3.40.50.2060">
    <property type="match status" value="1"/>
</dbReference>
<dbReference type="InterPro" id="IPR001619">
    <property type="entry name" value="Sec1-like"/>
</dbReference>
<evidence type="ECO:0000256" key="2">
    <source>
        <dbReference type="ARBA" id="ARBA00022448"/>
    </source>
</evidence>
<dbReference type="GO" id="GO:0016192">
    <property type="term" value="P:vesicle-mediated transport"/>
    <property type="evidence" value="ECO:0007669"/>
    <property type="project" value="InterPro"/>
</dbReference>
<dbReference type="InterPro" id="IPR043127">
    <property type="entry name" value="Sec-1-like_dom3a"/>
</dbReference>
<dbReference type="GO" id="GO:0015031">
    <property type="term" value="P:protein transport"/>
    <property type="evidence" value="ECO:0007669"/>
    <property type="project" value="UniProtKB-KW"/>
</dbReference>
<dbReference type="OrthoDB" id="2228at2759"/>
<dbReference type="InterPro" id="IPR036045">
    <property type="entry name" value="Sec1-like_sf"/>
</dbReference>
<comment type="similarity">
    <text evidence="1">Belongs to the STXBP/unc-18/SEC1 family.</text>
</comment>
<dbReference type="Pfam" id="PF00995">
    <property type="entry name" value="Sec1"/>
    <property type="match status" value="1"/>
</dbReference>
<organism evidence="4 5">
    <name type="scientific">Polypedilum vanderplanki</name>
    <name type="common">Sleeping chironomid midge</name>
    <dbReference type="NCBI Taxonomy" id="319348"/>
    <lineage>
        <taxon>Eukaryota</taxon>
        <taxon>Metazoa</taxon>
        <taxon>Ecdysozoa</taxon>
        <taxon>Arthropoda</taxon>
        <taxon>Hexapoda</taxon>
        <taxon>Insecta</taxon>
        <taxon>Pterygota</taxon>
        <taxon>Neoptera</taxon>
        <taxon>Endopterygota</taxon>
        <taxon>Diptera</taxon>
        <taxon>Nematocera</taxon>
        <taxon>Chironomoidea</taxon>
        <taxon>Chironomidae</taxon>
        <taxon>Chironominae</taxon>
        <taxon>Polypedilum</taxon>
        <taxon>Polypedilum</taxon>
    </lineage>
</organism>